<reference evidence="3" key="1">
    <citation type="journal article" date="2020" name="Fungal Divers.">
        <title>Resolving the Mortierellaceae phylogeny through synthesis of multi-gene phylogenetics and phylogenomics.</title>
        <authorList>
            <person name="Vandepol N."/>
            <person name="Liber J."/>
            <person name="Desiro A."/>
            <person name="Na H."/>
            <person name="Kennedy M."/>
            <person name="Barry K."/>
            <person name="Grigoriev I.V."/>
            <person name="Miller A.N."/>
            <person name="O'Donnell K."/>
            <person name="Stajich J.E."/>
            <person name="Bonito G."/>
        </authorList>
    </citation>
    <scope>NUCLEOTIDE SEQUENCE</scope>
    <source>
        <strain evidence="3">BC1065</strain>
    </source>
</reference>
<dbReference type="EMBL" id="JAAAJB010000367">
    <property type="protein sequence ID" value="KAG0257320.1"/>
    <property type="molecule type" value="Genomic_DNA"/>
</dbReference>
<evidence type="ECO:0000259" key="2">
    <source>
        <dbReference type="Pfam" id="PF01636"/>
    </source>
</evidence>
<dbReference type="InterPro" id="IPR011009">
    <property type="entry name" value="Kinase-like_dom_sf"/>
</dbReference>
<dbReference type="AlphaFoldDB" id="A0A9P6U387"/>
<keyword evidence="4" id="KW-1185">Reference proteome</keyword>
<dbReference type="SUPFAM" id="SSF56112">
    <property type="entry name" value="Protein kinase-like (PK-like)"/>
    <property type="match status" value="1"/>
</dbReference>
<organism evidence="3 4">
    <name type="scientific">Actinomortierella ambigua</name>
    <dbReference type="NCBI Taxonomy" id="1343610"/>
    <lineage>
        <taxon>Eukaryota</taxon>
        <taxon>Fungi</taxon>
        <taxon>Fungi incertae sedis</taxon>
        <taxon>Mucoromycota</taxon>
        <taxon>Mortierellomycotina</taxon>
        <taxon>Mortierellomycetes</taxon>
        <taxon>Mortierellales</taxon>
        <taxon>Mortierellaceae</taxon>
        <taxon>Actinomortierella</taxon>
    </lineage>
</organism>
<comment type="caution">
    <text evidence="3">The sequence shown here is derived from an EMBL/GenBank/DDBJ whole genome shotgun (WGS) entry which is preliminary data.</text>
</comment>
<dbReference type="InterPro" id="IPR002575">
    <property type="entry name" value="Aminoglycoside_PTrfase"/>
</dbReference>
<feature type="domain" description="Aminoglycoside phosphotransferase" evidence="2">
    <location>
        <begin position="75"/>
        <end position="287"/>
    </location>
</feature>
<feature type="region of interest" description="Disordered" evidence="1">
    <location>
        <begin position="142"/>
        <end position="170"/>
    </location>
</feature>
<accession>A0A9P6U387</accession>
<dbReference type="PANTHER" id="PTHR21310:SF15">
    <property type="entry name" value="AMINOGLYCOSIDE PHOSPHOTRANSFERASE DOMAIN-CONTAINING PROTEIN"/>
    <property type="match status" value="1"/>
</dbReference>
<proteinExistence type="predicted"/>
<feature type="compositionally biased region" description="Basic and acidic residues" evidence="1">
    <location>
        <begin position="153"/>
        <end position="170"/>
    </location>
</feature>
<evidence type="ECO:0000256" key="1">
    <source>
        <dbReference type="SAM" id="MobiDB-lite"/>
    </source>
</evidence>
<evidence type="ECO:0000313" key="4">
    <source>
        <dbReference type="Proteomes" id="UP000807716"/>
    </source>
</evidence>
<feature type="compositionally biased region" description="Low complexity" evidence="1">
    <location>
        <begin position="341"/>
        <end position="360"/>
    </location>
</feature>
<feature type="domain" description="Aminoglycoside phosphotransferase" evidence="2">
    <location>
        <begin position="373"/>
        <end position="439"/>
    </location>
</feature>
<dbReference type="InterPro" id="IPR051678">
    <property type="entry name" value="AGP_Transferase"/>
</dbReference>
<feature type="region of interest" description="Disordered" evidence="1">
    <location>
        <begin position="341"/>
        <end position="373"/>
    </location>
</feature>
<name>A0A9P6U387_9FUNG</name>
<dbReference type="Pfam" id="PF01636">
    <property type="entry name" value="APH"/>
    <property type="match status" value="2"/>
</dbReference>
<feature type="region of interest" description="Disordered" evidence="1">
    <location>
        <begin position="473"/>
        <end position="494"/>
    </location>
</feature>
<dbReference type="Proteomes" id="UP000807716">
    <property type="component" value="Unassembled WGS sequence"/>
</dbReference>
<evidence type="ECO:0000313" key="3">
    <source>
        <dbReference type="EMBL" id="KAG0257320.1"/>
    </source>
</evidence>
<feature type="compositionally biased region" description="Basic and acidic residues" evidence="1">
    <location>
        <begin position="361"/>
        <end position="373"/>
    </location>
</feature>
<dbReference type="PANTHER" id="PTHR21310">
    <property type="entry name" value="AMINOGLYCOSIDE PHOSPHOTRANSFERASE-RELATED-RELATED"/>
    <property type="match status" value="1"/>
</dbReference>
<protein>
    <recommendedName>
        <fullName evidence="2">Aminoglycoside phosphotransferase domain-containing protein</fullName>
    </recommendedName>
</protein>
<sequence length="552" mass="61586">MAVAGDMIEISPDADEAQLVKDIYTETQGPRKGIYLTFSQAQGLLRHHNLLPPPTLSSSSSSTENIVHFTRLLYVPRGYNNRVYLATCSDGSEYVIRLGGRFWDHRKITNEEGALHLARQALGDVVRVPRFLATSVTGSHCRQRSQATAEAEGGNKKEPKGNTREEGENEKMDITLQYDYVIMDRLPGVPLDTVWDSMSLEDKKVVVDQVVEIFARLQSIVVDKIGNFVKATENDDDGEQSTVSGSSNSCRPTFEVGALMEAPEGKGGPYSSWRAFVANNLRQEIQLMLTAEGDRFAVLRQYLPRLEALVDKIESGQLEAQFSAPNEKKSPFLHKDGIVPLVPSTSPSPSSQSHAAAIAHDGGDHPHHNEVEHQPNRPIRFMHGDFESRNMLVVGTRVTGLHDFEFAGAYPAEQEWCQSLEWITARAEDPFDEVIQESLRNLTDEQRAVRDYFLRGLQERHGVRPIGFVGCDGSSSSKEKKKEEDEKDEVVASTDSEEGGYLQYKVILYHLQVNVAPWWLRDTSSPELNEKETASLLNAARSLDQALKFLGC</sequence>
<dbReference type="OrthoDB" id="10003767at2759"/>
<gene>
    <name evidence="3" type="ORF">DFQ27_005189</name>
</gene>